<evidence type="ECO:0000313" key="2">
    <source>
        <dbReference type="Proteomes" id="UP000663864"/>
    </source>
</evidence>
<gene>
    <name evidence="1" type="ORF">ZHD862_LOCUS14417</name>
</gene>
<organism evidence="1 2">
    <name type="scientific">Rotaria sordida</name>
    <dbReference type="NCBI Taxonomy" id="392033"/>
    <lineage>
        <taxon>Eukaryota</taxon>
        <taxon>Metazoa</taxon>
        <taxon>Spiralia</taxon>
        <taxon>Gnathifera</taxon>
        <taxon>Rotifera</taxon>
        <taxon>Eurotatoria</taxon>
        <taxon>Bdelloidea</taxon>
        <taxon>Philodinida</taxon>
        <taxon>Philodinidae</taxon>
        <taxon>Rotaria</taxon>
    </lineage>
</organism>
<sequence length="219" mass="25341">MYLTPIFYNNIIFCFTNARSTFFAPGNTGSLLREMFKQEHLKDIPFEKKNTFCFDSESFRYLAAKKCGVEFDEFVKQESINSWTTSVTESVRLLHFILKLEPYNLNEWQSIRKASLEISILARPLMEKLRLILYNWKLRGTGTVTEGIVLNSNFVRTESCSNCVQSNIVQVGPFYITEYQSDKNKAKPNKDHHHHHSGQSIIQHCRSYAFTIDASGMGE</sequence>
<name>A0A814JJ42_9BILA</name>
<reference evidence="1" key="1">
    <citation type="submission" date="2021-02" db="EMBL/GenBank/DDBJ databases">
        <authorList>
            <person name="Nowell W R."/>
        </authorList>
    </citation>
    <scope>NUCLEOTIDE SEQUENCE</scope>
</reference>
<accession>A0A814JJ42</accession>
<dbReference type="EMBL" id="CAJNOT010000625">
    <property type="protein sequence ID" value="CAF1038354.1"/>
    <property type="molecule type" value="Genomic_DNA"/>
</dbReference>
<dbReference type="Proteomes" id="UP000663864">
    <property type="component" value="Unassembled WGS sequence"/>
</dbReference>
<dbReference type="AlphaFoldDB" id="A0A814JJ42"/>
<comment type="caution">
    <text evidence="1">The sequence shown here is derived from an EMBL/GenBank/DDBJ whole genome shotgun (WGS) entry which is preliminary data.</text>
</comment>
<dbReference type="PANTHER" id="PTHR32046:SF11">
    <property type="entry name" value="IMMUNE-ASSOCIATED NUCLEOTIDE-BINDING PROTEIN 10-LIKE"/>
    <property type="match status" value="1"/>
</dbReference>
<proteinExistence type="predicted"/>
<dbReference type="PANTHER" id="PTHR32046">
    <property type="entry name" value="G DOMAIN-CONTAINING PROTEIN"/>
    <property type="match status" value="1"/>
</dbReference>
<evidence type="ECO:0000313" key="1">
    <source>
        <dbReference type="EMBL" id="CAF1038354.1"/>
    </source>
</evidence>
<protein>
    <submittedName>
        <fullName evidence="1">Uncharacterized protein</fullName>
    </submittedName>
</protein>